<dbReference type="EMBL" id="LAZR01002325">
    <property type="protein sequence ID" value="KKN31474.1"/>
    <property type="molecule type" value="Genomic_DNA"/>
</dbReference>
<feature type="compositionally biased region" description="Basic residues" evidence="1">
    <location>
        <begin position="62"/>
        <end position="80"/>
    </location>
</feature>
<feature type="region of interest" description="Disordered" evidence="1">
    <location>
        <begin position="48"/>
        <end position="80"/>
    </location>
</feature>
<comment type="caution">
    <text evidence="3">The sequence shown here is derived from an EMBL/GenBank/DDBJ whole genome shotgun (WGS) entry which is preliminary data.</text>
</comment>
<keyword evidence="2" id="KW-0472">Membrane</keyword>
<reference evidence="3" key="1">
    <citation type="journal article" date="2015" name="Nature">
        <title>Complex archaea that bridge the gap between prokaryotes and eukaryotes.</title>
        <authorList>
            <person name="Spang A."/>
            <person name="Saw J.H."/>
            <person name="Jorgensen S.L."/>
            <person name="Zaremba-Niedzwiedzka K."/>
            <person name="Martijn J."/>
            <person name="Lind A.E."/>
            <person name="van Eijk R."/>
            <person name="Schleper C."/>
            <person name="Guy L."/>
            <person name="Ettema T.J."/>
        </authorList>
    </citation>
    <scope>NUCLEOTIDE SEQUENCE</scope>
</reference>
<keyword evidence="2" id="KW-0812">Transmembrane</keyword>
<name>A0A0F9PMQ7_9ZZZZ</name>
<protein>
    <submittedName>
        <fullName evidence="3">Uncharacterized protein</fullName>
    </submittedName>
</protein>
<organism evidence="3">
    <name type="scientific">marine sediment metagenome</name>
    <dbReference type="NCBI Taxonomy" id="412755"/>
    <lineage>
        <taxon>unclassified sequences</taxon>
        <taxon>metagenomes</taxon>
        <taxon>ecological metagenomes</taxon>
    </lineage>
</organism>
<proteinExistence type="predicted"/>
<evidence type="ECO:0000313" key="3">
    <source>
        <dbReference type="EMBL" id="KKN31474.1"/>
    </source>
</evidence>
<accession>A0A0F9PMQ7</accession>
<evidence type="ECO:0000256" key="1">
    <source>
        <dbReference type="SAM" id="MobiDB-lite"/>
    </source>
</evidence>
<sequence>MNYRPIFSSVKDYFKTGALIMGTVLLLIIWIAVSMTDGCPAYDGTGNVRSGAIGHGYQHDGKYRRRTRWRNKQSSRKSIG</sequence>
<gene>
    <name evidence="3" type="ORF">LCGC14_0823470</name>
</gene>
<keyword evidence="2" id="KW-1133">Transmembrane helix</keyword>
<dbReference type="AlphaFoldDB" id="A0A0F9PMQ7"/>
<feature type="transmembrane region" description="Helical" evidence="2">
    <location>
        <begin position="12"/>
        <end position="33"/>
    </location>
</feature>
<evidence type="ECO:0000256" key="2">
    <source>
        <dbReference type="SAM" id="Phobius"/>
    </source>
</evidence>